<evidence type="ECO:0000256" key="1">
    <source>
        <dbReference type="ARBA" id="ARBA00022741"/>
    </source>
</evidence>
<dbReference type="InterPro" id="IPR001806">
    <property type="entry name" value="Small_GTPase"/>
</dbReference>
<reference evidence="2 3" key="1">
    <citation type="submission" date="2024-04" db="EMBL/GenBank/DDBJ databases">
        <title>Tritrichomonas musculus Genome.</title>
        <authorList>
            <person name="Alves-Ferreira E."/>
            <person name="Grigg M."/>
            <person name="Lorenzi H."/>
            <person name="Galac M."/>
        </authorList>
    </citation>
    <scope>NUCLEOTIDE SEQUENCE [LARGE SCALE GENOMIC DNA]</scope>
    <source>
        <strain evidence="2 3">EAF2021</strain>
    </source>
</reference>
<comment type="caution">
    <text evidence="2">The sequence shown here is derived from an EMBL/GenBank/DDBJ whole genome shotgun (WGS) entry which is preliminary data.</text>
</comment>
<dbReference type="PROSITE" id="PS51419">
    <property type="entry name" value="RAB"/>
    <property type="match status" value="1"/>
</dbReference>
<dbReference type="Gene3D" id="3.40.50.300">
    <property type="entry name" value="P-loop containing nucleotide triphosphate hydrolases"/>
    <property type="match status" value="1"/>
</dbReference>
<name>A0ABR2IPP4_9EUKA</name>
<keyword evidence="3" id="KW-1185">Reference proteome</keyword>
<dbReference type="Pfam" id="PF00071">
    <property type="entry name" value="Ras"/>
    <property type="match status" value="1"/>
</dbReference>
<gene>
    <name evidence="2" type="ORF">M9Y10_009481</name>
</gene>
<dbReference type="InterPro" id="IPR027417">
    <property type="entry name" value="P-loop_NTPase"/>
</dbReference>
<sequence>MFKEGLKIILAGEAGTGKTSLMNCFLGLPFDQNILSTEKPTIKKKYVQLANGENIKLNICDTSNEEKFYGMLPNSLEYAAITFLCFSYSNVDSVNEWALNIYHTASHCNAFLVLTKSDLCKDSIDQLRSRVYAKGQEVNIHNCFITSAKNDVGVNELFEKAATFAARPPIFRKKNIYDLKFISSEQSMFEHRSKRIVATSIFPSPSSIPRSFDIQKLDEKIPDLWIQNAPRTNDGEVLLSEEQVKSLKEELIKERSNQLTAQYTIMMANFVDRYIEARKVKTSSQNCSSGTTP</sequence>
<evidence type="ECO:0000313" key="2">
    <source>
        <dbReference type="EMBL" id="KAK8866517.1"/>
    </source>
</evidence>
<dbReference type="PANTHER" id="PTHR47978">
    <property type="match status" value="1"/>
</dbReference>
<dbReference type="PRINTS" id="PR00449">
    <property type="entry name" value="RASTRNSFRMNG"/>
</dbReference>
<dbReference type="SUPFAM" id="SSF52540">
    <property type="entry name" value="P-loop containing nucleoside triphosphate hydrolases"/>
    <property type="match status" value="1"/>
</dbReference>
<proteinExistence type="predicted"/>
<dbReference type="SMART" id="SM00175">
    <property type="entry name" value="RAB"/>
    <property type="match status" value="1"/>
</dbReference>
<evidence type="ECO:0000313" key="3">
    <source>
        <dbReference type="Proteomes" id="UP001470230"/>
    </source>
</evidence>
<dbReference type="Proteomes" id="UP001470230">
    <property type="component" value="Unassembled WGS sequence"/>
</dbReference>
<dbReference type="EMBL" id="JAPFFF010000015">
    <property type="protein sequence ID" value="KAK8866517.1"/>
    <property type="molecule type" value="Genomic_DNA"/>
</dbReference>
<organism evidence="2 3">
    <name type="scientific">Tritrichomonas musculus</name>
    <dbReference type="NCBI Taxonomy" id="1915356"/>
    <lineage>
        <taxon>Eukaryota</taxon>
        <taxon>Metamonada</taxon>
        <taxon>Parabasalia</taxon>
        <taxon>Tritrichomonadida</taxon>
        <taxon>Tritrichomonadidae</taxon>
        <taxon>Tritrichomonas</taxon>
    </lineage>
</organism>
<accession>A0ABR2IPP4</accession>
<dbReference type="SMART" id="SM00174">
    <property type="entry name" value="RHO"/>
    <property type="match status" value="1"/>
</dbReference>
<protein>
    <submittedName>
        <fullName evidence="2">Uncharacterized protein</fullName>
    </submittedName>
</protein>
<keyword evidence="1" id="KW-0547">Nucleotide-binding</keyword>